<feature type="domain" description="Nuclear receptor" evidence="13">
    <location>
        <begin position="31"/>
        <end position="106"/>
    </location>
</feature>
<dbReference type="Gene3D" id="1.10.565.10">
    <property type="entry name" value="Retinoid X Receptor"/>
    <property type="match status" value="1"/>
</dbReference>
<dbReference type="InterPro" id="IPR035500">
    <property type="entry name" value="NHR-like_dom_sf"/>
</dbReference>
<feature type="compositionally biased region" description="Polar residues" evidence="12">
    <location>
        <begin position="262"/>
        <end position="274"/>
    </location>
</feature>
<dbReference type="PROSITE" id="PS51843">
    <property type="entry name" value="NR_LBD"/>
    <property type="match status" value="1"/>
</dbReference>
<keyword evidence="6 11" id="KW-0805">Transcription regulation</keyword>
<evidence type="ECO:0000256" key="2">
    <source>
        <dbReference type="ARBA" id="ARBA00008092"/>
    </source>
</evidence>
<comment type="caution">
    <text evidence="15">The sequence shown here is derived from an EMBL/GenBank/DDBJ whole genome shotgun (WGS) entry which is preliminary data.</text>
</comment>
<evidence type="ECO:0000256" key="6">
    <source>
        <dbReference type="ARBA" id="ARBA00023015"/>
    </source>
</evidence>
<evidence type="ECO:0000256" key="3">
    <source>
        <dbReference type="ARBA" id="ARBA00022723"/>
    </source>
</evidence>
<dbReference type="PANTHER" id="PTHR45805:SF2">
    <property type="entry name" value="NUCLEAR HORMONE RECEPTOR HR3-RELATED"/>
    <property type="match status" value="1"/>
</dbReference>
<keyword evidence="5 11" id="KW-0862">Zinc</keyword>
<keyword evidence="7 11" id="KW-0238">DNA-binding</keyword>
<dbReference type="PRINTS" id="PR00546">
    <property type="entry name" value="THYROIDHORMR"/>
</dbReference>
<evidence type="ECO:0000256" key="7">
    <source>
        <dbReference type="ARBA" id="ARBA00023125"/>
    </source>
</evidence>
<evidence type="ECO:0000259" key="14">
    <source>
        <dbReference type="PROSITE" id="PS51843"/>
    </source>
</evidence>
<evidence type="ECO:0000256" key="4">
    <source>
        <dbReference type="ARBA" id="ARBA00022771"/>
    </source>
</evidence>
<dbReference type="PRINTS" id="PR00398">
    <property type="entry name" value="STRDHORMONER"/>
</dbReference>
<keyword evidence="3 11" id="KW-0479">Metal-binding</keyword>
<feature type="region of interest" description="Disordered" evidence="12">
    <location>
        <begin position="114"/>
        <end position="133"/>
    </location>
</feature>
<keyword evidence="9 11" id="KW-0675">Receptor</keyword>
<dbReference type="PRINTS" id="PR00047">
    <property type="entry name" value="STROIDFINGER"/>
</dbReference>
<dbReference type="SMART" id="SM00430">
    <property type="entry name" value="HOLI"/>
    <property type="match status" value="1"/>
</dbReference>
<sequence length="626" mass="69552">MPLYKGYCDMSHKSQMDSCILAMSSSGKTKGPQCRVCGDEASGFHYGVDSCEGCKGFFRRCITQGMTHRCSNDEKCEITPFSRNSCQYCRLKKCFSVGMSREASRLGRRPKRLKEVGNDHQAPRQHPISPTIAPYPPITALRLGRLTMAEVQRMLAANGNNGKRPELLPEFFFSDKEFAQMSMFDIPEHQGNQSDPNLVVNNYSPVDTPSSTTSRSPVGASTTMSHLPPNDIVIKSEASPHSACMNMNSMGNMSSLSPGSSYHTTPQAHTPSPSSMLYGGATNGMAPSTISHTQTLSATQSSMGNPSMGASSIPSGAPYGTTQPVHRPIKQEQLSDEGICASKFPCMVSELPPQFGLGSITKQLDELKLRDISKERQMLIDSVLQTVLSAHMDTCAFTKPKLEVAFEKYEANKFHMPDATHLPPNHVWDEKFMTNMVPVITRVVKFCKRLPGFQELIQEDQIRLIKQGSFEVCLARFVPLVDKDTDSMFDPNVEIKIPRKMVEMLPMGKFLNEFFNYAAIVNPLLMSDSETALLTTALILCPDRHGLKNKKAVYKLQGLYLQAMTQHIARLHPEDSDRMNKILDTIPPLRSINDRHAKSLNEMKMNAPESLSQMPELHAQVFDGKI</sequence>
<evidence type="ECO:0000313" key="15">
    <source>
        <dbReference type="EMBL" id="CAH1784717.1"/>
    </source>
</evidence>
<dbReference type="Proteomes" id="UP000749559">
    <property type="component" value="Unassembled WGS sequence"/>
</dbReference>
<comment type="subcellular location">
    <subcellularLocation>
        <location evidence="1 11">Nucleus</location>
    </subcellularLocation>
</comment>
<evidence type="ECO:0000313" key="16">
    <source>
        <dbReference type="Proteomes" id="UP000749559"/>
    </source>
</evidence>
<dbReference type="InterPro" id="IPR001628">
    <property type="entry name" value="Znf_hrmn_rcpt"/>
</dbReference>
<dbReference type="CDD" id="cd06916">
    <property type="entry name" value="NR_DBD_like"/>
    <property type="match status" value="1"/>
</dbReference>
<dbReference type="GO" id="GO:0008270">
    <property type="term" value="F:zinc ion binding"/>
    <property type="evidence" value="ECO:0007669"/>
    <property type="project" value="UniProtKB-KW"/>
</dbReference>
<keyword evidence="4 11" id="KW-0863">Zinc-finger</keyword>
<evidence type="ECO:0000256" key="11">
    <source>
        <dbReference type="RuleBase" id="RU004334"/>
    </source>
</evidence>
<dbReference type="SUPFAM" id="SSF57716">
    <property type="entry name" value="Glucocorticoid receptor-like (DNA-binding domain)"/>
    <property type="match status" value="1"/>
</dbReference>
<dbReference type="PROSITE" id="PS00031">
    <property type="entry name" value="NUCLEAR_REC_DBD_1"/>
    <property type="match status" value="1"/>
</dbReference>
<dbReference type="InterPro" id="IPR001728">
    <property type="entry name" value="ThyrH_rcpt"/>
</dbReference>
<proteinExistence type="inferred from homology"/>
<keyword evidence="10 11" id="KW-0539">Nucleus</keyword>
<dbReference type="Pfam" id="PF00105">
    <property type="entry name" value="zf-C4"/>
    <property type="match status" value="1"/>
</dbReference>
<reference evidence="15" key="1">
    <citation type="submission" date="2022-03" db="EMBL/GenBank/DDBJ databases">
        <authorList>
            <person name="Martin C."/>
        </authorList>
    </citation>
    <scope>NUCLEOTIDE SEQUENCE</scope>
</reference>
<accession>A0A8S4NXB2</accession>
<dbReference type="InterPro" id="IPR013088">
    <property type="entry name" value="Znf_NHR/GATA"/>
</dbReference>
<dbReference type="GO" id="GO:0005634">
    <property type="term" value="C:nucleus"/>
    <property type="evidence" value="ECO:0007669"/>
    <property type="project" value="UniProtKB-SubCell"/>
</dbReference>
<dbReference type="OrthoDB" id="5771769at2759"/>
<keyword evidence="8 11" id="KW-0804">Transcription</keyword>
<organism evidence="15 16">
    <name type="scientific">Owenia fusiformis</name>
    <name type="common">Polychaete worm</name>
    <dbReference type="NCBI Taxonomy" id="6347"/>
    <lineage>
        <taxon>Eukaryota</taxon>
        <taxon>Metazoa</taxon>
        <taxon>Spiralia</taxon>
        <taxon>Lophotrochozoa</taxon>
        <taxon>Annelida</taxon>
        <taxon>Polychaeta</taxon>
        <taxon>Sedentaria</taxon>
        <taxon>Canalipalpata</taxon>
        <taxon>Sabellida</taxon>
        <taxon>Oweniida</taxon>
        <taxon>Oweniidae</taxon>
        <taxon>Owenia</taxon>
    </lineage>
</organism>
<dbReference type="AlphaFoldDB" id="A0A8S4NXB2"/>
<keyword evidence="16" id="KW-1185">Reference proteome</keyword>
<evidence type="ECO:0000256" key="1">
    <source>
        <dbReference type="ARBA" id="ARBA00004123"/>
    </source>
</evidence>
<dbReference type="InterPro" id="IPR000536">
    <property type="entry name" value="Nucl_hrmn_rcpt_lig-bd"/>
</dbReference>
<gene>
    <name evidence="15" type="ORF">OFUS_LOCUS10864</name>
</gene>
<feature type="compositionally biased region" description="Polar residues" evidence="12">
    <location>
        <begin position="204"/>
        <end position="225"/>
    </location>
</feature>
<evidence type="ECO:0000256" key="10">
    <source>
        <dbReference type="ARBA" id="ARBA00023242"/>
    </source>
</evidence>
<feature type="compositionally biased region" description="Polar residues" evidence="12">
    <location>
        <begin position="285"/>
        <end position="324"/>
    </location>
</feature>
<dbReference type="FunFam" id="3.30.50.10:FF:000030">
    <property type="entry name" value="Nuclear Hormone Receptor family"/>
    <property type="match status" value="1"/>
</dbReference>
<dbReference type="GO" id="GO:0000978">
    <property type="term" value="F:RNA polymerase II cis-regulatory region sequence-specific DNA binding"/>
    <property type="evidence" value="ECO:0007669"/>
    <property type="project" value="TreeGrafter"/>
</dbReference>
<dbReference type="SMART" id="SM00399">
    <property type="entry name" value="ZnF_C4"/>
    <property type="match status" value="1"/>
</dbReference>
<dbReference type="SUPFAM" id="SSF48508">
    <property type="entry name" value="Nuclear receptor ligand-binding domain"/>
    <property type="match status" value="1"/>
</dbReference>
<evidence type="ECO:0000256" key="8">
    <source>
        <dbReference type="ARBA" id="ARBA00023163"/>
    </source>
</evidence>
<feature type="region of interest" description="Disordered" evidence="12">
    <location>
        <begin position="204"/>
        <end position="228"/>
    </location>
</feature>
<dbReference type="Pfam" id="PF00104">
    <property type="entry name" value="Hormone_recep"/>
    <property type="match status" value="1"/>
</dbReference>
<evidence type="ECO:0000256" key="9">
    <source>
        <dbReference type="ARBA" id="ARBA00023170"/>
    </source>
</evidence>
<dbReference type="Gene3D" id="3.30.50.10">
    <property type="entry name" value="Erythroid Transcription Factor GATA-1, subunit A"/>
    <property type="match status" value="1"/>
</dbReference>
<comment type="similarity">
    <text evidence="2">Belongs to the nuclear hormone receptor family. NR1 subfamily.</text>
</comment>
<dbReference type="InterPro" id="IPR001723">
    <property type="entry name" value="Nuclear_hrmn_rcpt"/>
</dbReference>
<evidence type="ECO:0000256" key="12">
    <source>
        <dbReference type="SAM" id="MobiDB-lite"/>
    </source>
</evidence>
<protein>
    <submittedName>
        <fullName evidence="15">Uncharacterized protein</fullName>
    </submittedName>
</protein>
<feature type="region of interest" description="Disordered" evidence="12">
    <location>
        <begin position="279"/>
        <end position="324"/>
    </location>
</feature>
<feature type="domain" description="NR LBD" evidence="14">
    <location>
        <begin position="379"/>
        <end position="622"/>
    </location>
</feature>
<dbReference type="GO" id="GO:0004879">
    <property type="term" value="F:nuclear receptor activity"/>
    <property type="evidence" value="ECO:0007669"/>
    <property type="project" value="InterPro"/>
</dbReference>
<dbReference type="EMBL" id="CAIIXF020000005">
    <property type="protein sequence ID" value="CAH1784717.1"/>
    <property type="molecule type" value="Genomic_DNA"/>
</dbReference>
<evidence type="ECO:0000259" key="13">
    <source>
        <dbReference type="PROSITE" id="PS51030"/>
    </source>
</evidence>
<evidence type="ECO:0000256" key="5">
    <source>
        <dbReference type="ARBA" id="ARBA00022833"/>
    </source>
</evidence>
<dbReference type="PROSITE" id="PS51030">
    <property type="entry name" value="NUCLEAR_REC_DBD_2"/>
    <property type="match status" value="1"/>
</dbReference>
<dbReference type="PANTHER" id="PTHR45805">
    <property type="entry name" value="NUCLEAR HORMONE RECEPTOR HR3-RELATED"/>
    <property type="match status" value="1"/>
</dbReference>
<feature type="region of interest" description="Disordered" evidence="12">
    <location>
        <begin position="255"/>
        <end position="274"/>
    </location>
</feature>
<dbReference type="CDD" id="cd06929">
    <property type="entry name" value="NR_LBD_F1"/>
    <property type="match status" value="1"/>
</dbReference>
<name>A0A8S4NXB2_OWEFU</name>